<dbReference type="Proteomes" id="UP000001873">
    <property type="component" value="Chromosome"/>
</dbReference>
<dbReference type="KEGG" id="sez:Sez_1539"/>
<reference evidence="2 3" key="1">
    <citation type="journal article" date="2008" name="PLoS ONE">
        <title>Genome sequence of a lancefield group C Streptococcus zooepidemicus strain causing epidemic nephritis: new information about an old disease.</title>
        <authorList>
            <person name="Beres S.B."/>
            <person name="Sesso R."/>
            <person name="Pinto S.W.L."/>
            <person name="Hoe N.P."/>
            <person name="Porcella S.F."/>
            <person name="Deleo F.R."/>
            <person name="Musser J.M."/>
        </authorList>
    </citation>
    <scope>NUCLEOTIDE SEQUENCE [LARGE SCALE GENOMIC DNA]</scope>
    <source>
        <strain evidence="2 3">MGCS10565</strain>
    </source>
</reference>
<name>B4U4F5_STREM</name>
<evidence type="ECO:0000259" key="1">
    <source>
        <dbReference type="Pfam" id="PF08878"/>
    </source>
</evidence>
<accession>B4U4F5</accession>
<dbReference type="RefSeq" id="WP_012516128.1">
    <property type="nucleotide sequence ID" value="NC_011134.1"/>
</dbReference>
<sequence>MVAYNTEYFLEETDDKTHCFYISFDLGDDGEIYQKIDDWSEEIFDDIANFALGKSKVLELSKDSPRKAHREGRRLLYNIDEIKNANEYYLGQQYSKEDDKYMKRGEFGELILYHLLDRKLNKPQLISKLYFKDSFNAVVHGFDAVHYDTQNNDLWLGESKFYKDKNSALRELSKDLHNHFNIDFFNQEFAIISNRLSDLSIDNDAIKQLIDPNTKFLSKLIKINACFFALFDSNILKSFEFEEDSDKVSGKFEEKLKESMKQTRSYFDKQISNFQNKKRLKIHLLLFPVTSKNELVRKLHYKLKKESEA</sequence>
<evidence type="ECO:0000313" key="2">
    <source>
        <dbReference type="EMBL" id="ACG62872.1"/>
    </source>
</evidence>
<dbReference type="InterPro" id="IPR014976">
    <property type="entry name" value="AbpA_HamA_C"/>
</dbReference>
<dbReference type="HOGENOM" id="CLU_079359_0_0_9"/>
<feature type="domain" description="Anti-bacteriophage protein A/HamA C-terminal" evidence="1">
    <location>
        <begin position="10"/>
        <end position="303"/>
    </location>
</feature>
<organism evidence="2 3">
    <name type="scientific">Streptococcus equi subsp. zooepidemicus (strain MGCS10565)</name>
    <dbReference type="NCBI Taxonomy" id="552526"/>
    <lineage>
        <taxon>Bacteria</taxon>
        <taxon>Bacillati</taxon>
        <taxon>Bacillota</taxon>
        <taxon>Bacilli</taxon>
        <taxon>Lactobacillales</taxon>
        <taxon>Streptococcaceae</taxon>
        <taxon>Streptococcus</taxon>
    </lineage>
</organism>
<dbReference type="Pfam" id="PF08878">
    <property type="entry name" value="HamA"/>
    <property type="match status" value="1"/>
</dbReference>
<protein>
    <recommendedName>
        <fullName evidence="1">Anti-bacteriophage protein A/HamA C-terminal domain-containing protein</fullName>
    </recommendedName>
</protein>
<evidence type="ECO:0000313" key="3">
    <source>
        <dbReference type="Proteomes" id="UP000001873"/>
    </source>
</evidence>
<dbReference type="EMBL" id="CP001129">
    <property type="protein sequence ID" value="ACG62872.1"/>
    <property type="molecule type" value="Genomic_DNA"/>
</dbReference>
<dbReference type="AlphaFoldDB" id="B4U4F5"/>
<proteinExistence type="predicted"/>
<gene>
    <name evidence="2" type="ordered locus">Sez_1539</name>
</gene>